<dbReference type="InterPro" id="IPR041082">
    <property type="entry name" value="Suv3_C_1"/>
</dbReference>
<dbReference type="FunFam" id="3.40.50.300:FF:000269">
    <property type="entry name" value="ATP-dependent RNA helicase SUPV3L1, mitochondrial"/>
    <property type="match status" value="1"/>
</dbReference>
<dbReference type="GO" id="GO:0045025">
    <property type="term" value="C:mitochondrial degradosome"/>
    <property type="evidence" value="ECO:0007669"/>
    <property type="project" value="TreeGrafter"/>
</dbReference>
<comment type="subcellular location">
    <subcellularLocation>
        <location evidence="3">Mitochondrion matrix</location>
    </subcellularLocation>
</comment>
<evidence type="ECO:0000256" key="4">
    <source>
        <dbReference type="ARBA" id="ARBA00012552"/>
    </source>
</evidence>
<dbReference type="GO" id="GO:0005524">
    <property type="term" value="F:ATP binding"/>
    <property type="evidence" value="ECO:0007669"/>
    <property type="project" value="UniProtKB-KW"/>
</dbReference>
<keyword evidence="10" id="KW-0496">Mitochondrion</keyword>
<dbReference type="SMART" id="SM00490">
    <property type="entry name" value="HELICc"/>
    <property type="match status" value="1"/>
</dbReference>
<evidence type="ECO:0000256" key="12">
    <source>
        <dbReference type="SAM" id="MobiDB-lite"/>
    </source>
</evidence>
<evidence type="ECO:0000259" key="14">
    <source>
        <dbReference type="PROSITE" id="PS51194"/>
    </source>
</evidence>
<dbReference type="Gene3D" id="3.40.50.300">
    <property type="entry name" value="P-loop containing nucleotide triphosphate hydrolases"/>
    <property type="match status" value="2"/>
</dbReference>
<dbReference type="Pfam" id="PF18147">
    <property type="entry name" value="Suv3_C_1"/>
    <property type="match status" value="1"/>
</dbReference>
<dbReference type="InterPro" id="IPR022192">
    <property type="entry name" value="SUV3_C"/>
</dbReference>
<evidence type="ECO:0000256" key="10">
    <source>
        <dbReference type="ARBA" id="ARBA00023128"/>
    </source>
</evidence>
<evidence type="ECO:0000256" key="7">
    <source>
        <dbReference type="ARBA" id="ARBA00022806"/>
    </source>
</evidence>
<dbReference type="EMBL" id="JADGJQ010000002">
    <property type="protein sequence ID" value="KAJ3185001.1"/>
    <property type="molecule type" value="Genomic_DNA"/>
</dbReference>
<keyword evidence="8" id="KW-0067">ATP-binding</keyword>
<evidence type="ECO:0000256" key="2">
    <source>
        <dbReference type="ARBA" id="ARBA00001946"/>
    </source>
</evidence>
<dbReference type="SUPFAM" id="SSF52540">
    <property type="entry name" value="P-loop containing nucleoside triphosphate hydrolases"/>
    <property type="match status" value="2"/>
</dbReference>
<feature type="domain" description="Helicase C-terminal" evidence="14">
    <location>
        <begin position="286"/>
        <end position="444"/>
    </location>
</feature>
<feature type="region of interest" description="Disordered" evidence="12">
    <location>
        <begin position="632"/>
        <end position="662"/>
    </location>
</feature>
<dbReference type="PROSITE" id="PS51192">
    <property type="entry name" value="HELICASE_ATP_BIND_1"/>
    <property type="match status" value="1"/>
</dbReference>
<keyword evidence="9" id="KW-0809">Transit peptide</keyword>
<proteinExistence type="predicted"/>
<dbReference type="Gene3D" id="1.20.272.40">
    <property type="match status" value="1"/>
</dbReference>
<evidence type="ECO:0000313" key="15">
    <source>
        <dbReference type="EMBL" id="KAJ3185001.1"/>
    </source>
</evidence>
<dbReference type="GO" id="GO:0003724">
    <property type="term" value="F:RNA helicase activity"/>
    <property type="evidence" value="ECO:0007669"/>
    <property type="project" value="UniProtKB-EC"/>
</dbReference>
<reference evidence="15" key="1">
    <citation type="submission" date="2020-05" db="EMBL/GenBank/DDBJ databases">
        <title>Phylogenomic resolution of chytrid fungi.</title>
        <authorList>
            <person name="Stajich J.E."/>
            <person name="Amses K."/>
            <person name="Simmons R."/>
            <person name="Seto K."/>
            <person name="Myers J."/>
            <person name="Bonds A."/>
            <person name="Quandt C.A."/>
            <person name="Barry K."/>
            <person name="Liu P."/>
            <person name="Grigoriev I."/>
            <person name="Longcore J.E."/>
            <person name="James T.Y."/>
        </authorList>
    </citation>
    <scope>NUCLEOTIDE SEQUENCE</scope>
    <source>
        <strain evidence="15">JEL0379</strain>
    </source>
</reference>
<accession>A0AAD5XR62</accession>
<evidence type="ECO:0000256" key="3">
    <source>
        <dbReference type="ARBA" id="ARBA00004305"/>
    </source>
</evidence>
<gene>
    <name evidence="15" type="primary">SUV3</name>
    <name evidence="15" type="ORF">HDU87_002567</name>
</gene>
<dbReference type="InterPro" id="IPR001650">
    <property type="entry name" value="Helicase_C-like"/>
</dbReference>
<keyword evidence="7 15" id="KW-0347">Helicase</keyword>
<evidence type="ECO:0000256" key="9">
    <source>
        <dbReference type="ARBA" id="ARBA00022946"/>
    </source>
</evidence>
<dbReference type="PROSITE" id="PS51194">
    <property type="entry name" value="HELICASE_CTER"/>
    <property type="match status" value="1"/>
</dbReference>
<sequence length="662" mass="73939">MGAVIKVRLETNRMAYGGKPNGEANWRYLTAVATMPFIRAKTRGMGVPPDLHVRGMDAFKTALLQDEIETLSVGDAIAHVRANTRADRFLLPSFYKYITTHYPEETKTLKGLMEFSDLTKPADWYKEARRMQRKIILHLGPTNSGKTYAALKRLEECTAGIYCGPLRLLAHEVYERFNSKGVPCNLLTGEERRESDGVQKYAATVEMAPLNRKFEVAVLDEIQMIGDEQRGWAWAQGVLGIQADEIHLCGEPTIIPLIMEMAKDTGDIVEINRYERLTDLKVSENGLGGKLTSLRRGDCVVTFSRQNIFALKRAIEQQTLMRAAVIYGSLPPETRAEQAKQFNDPNGPYDVLVASDAIGMGLNLNIGRMVFESVAKFNGKEVKNLSISQTKQIAGRAGRFGTVYTCGEVCTLDDADMKTMKRLYDATAPSVLAAGLAPSLEQIEIFAKYLPKETLSALLERFQDLANLGGRYFLCNLDAQRKIAEFIESVPLTLRDRYTFILAPVDLRNPEMAAQMRRFAEAQSEGLECHLDDCVILGDQPPQSIDELKDLEAQHRLIILYMWLSQRFPETFTDSDSAHHLKRRCEALIDRGLAGLKFERRKKLTGAAKKAAREEQAKAKAAAAAAEALAIDIPPENVEPPAAESTIQTPLLNQQTRNTDRY</sequence>
<comment type="cofactor">
    <cofactor evidence="1">
        <name>Mn(2+)</name>
        <dbReference type="ChEBI" id="CHEBI:29035"/>
    </cofactor>
</comment>
<keyword evidence="5" id="KW-0547">Nucleotide-binding</keyword>
<dbReference type="PANTHER" id="PTHR12131:SF1">
    <property type="entry name" value="ATP-DEPENDENT RNA HELICASE SUPV3L1, MITOCHONDRIAL-RELATED"/>
    <property type="match status" value="1"/>
</dbReference>
<evidence type="ECO:0000256" key="6">
    <source>
        <dbReference type="ARBA" id="ARBA00022801"/>
    </source>
</evidence>
<evidence type="ECO:0000256" key="1">
    <source>
        <dbReference type="ARBA" id="ARBA00001936"/>
    </source>
</evidence>
<feature type="compositionally biased region" description="Polar residues" evidence="12">
    <location>
        <begin position="645"/>
        <end position="662"/>
    </location>
</feature>
<evidence type="ECO:0000256" key="11">
    <source>
        <dbReference type="ARBA" id="ARBA00047984"/>
    </source>
</evidence>
<dbReference type="Pfam" id="PF22527">
    <property type="entry name" value="DEXQc_Suv3"/>
    <property type="match status" value="1"/>
</dbReference>
<evidence type="ECO:0000256" key="5">
    <source>
        <dbReference type="ARBA" id="ARBA00022741"/>
    </source>
</evidence>
<dbReference type="InterPro" id="IPR044774">
    <property type="entry name" value="Suv3_DEXQc"/>
</dbReference>
<protein>
    <recommendedName>
        <fullName evidence="4">RNA helicase</fullName>
        <ecNumber evidence="4">3.6.4.13</ecNumber>
    </recommendedName>
</protein>
<dbReference type="GO" id="GO:0005759">
    <property type="term" value="C:mitochondrial matrix"/>
    <property type="evidence" value="ECO:0007669"/>
    <property type="project" value="UniProtKB-SubCell"/>
</dbReference>
<keyword evidence="6" id="KW-0378">Hydrolase</keyword>
<dbReference type="CDD" id="cd17913">
    <property type="entry name" value="DEXQc_Suv3"/>
    <property type="match status" value="1"/>
</dbReference>
<comment type="cofactor">
    <cofactor evidence="2">
        <name>Mg(2+)</name>
        <dbReference type="ChEBI" id="CHEBI:18420"/>
    </cofactor>
</comment>
<evidence type="ECO:0000256" key="8">
    <source>
        <dbReference type="ARBA" id="ARBA00022840"/>
    </source>
</evidence>
<dbReference type="PANTHER" id="PTHR12131">
    <property type="entry name" value="ATP-DEPENDENT RNA AND DNA HELICASE"/>
    <property type="match status" value="1"/>
</dbReference>
<dbReference type="EC" id="3.6.4.13" evidence="4"/>
<evidence type="ECO:0000259" key="13">
    <source>
        <dbReference type="PROSITE" id="PS51192"/>
    </source>
</evidence>
<dbReference type="GO" id="GO:0000965">
    <property type="term" value="P:mitochondrial RNA 3'-end processing"/>
    <property type="evidence" value="ECO:0007669"/>
    <property type="project" value="TreeGrafter"/>
</dbReference>
<feature type="domain" description="Helicase ATP-binding" evidence="13">
    <location>
        <begin position="127"/>
        <end position="272"/>
    </location>
</feature>
<dbReference type="Pfam" id="PF12513">
    <property type="entry name" value="SUV3_C"/>
    <property type="match status" value="1"/>
</dbReference>
<dbReference type="FunFam" id="3.40.50.300:FF:000957">
    <property type="entry name" value="ATP-dependent RNA helicase SUV3L, mitochondrial"/>
    <property type="match status" value="1"/>
</dbReference>
<keyword evidence="16" id="KW-1185">Reference proteome</keyword>
<dbReference type="InterPro" id="IPR027417">
    <property type="entry name" value="P-loop_NTPase"/>
</dbReference>
<dbReference type="InterPro" id="IPR014001">
    <property type="entry name" value="Helicase_ATP-bd"/>
</dbReference>
<dbReference type="InterPro" id="IPR055206">
    <property type="entry name" value="DEXQc_SUV3"/>
</dbReference>
<comment type="catalytic activity">
    <reaction evidence="11">
        <text>ATP + H2O = ADP + phosphate + H(+)</text>
        <dbReference type="Rhea" id="RHEA:13065"/>
        <dbReference type="ChEBI" id="CHEBI:15377"/>
        <dbReference type="ChEBI" id="CHEBI:15378"/>
        <dbReference type="ChEBI" id="CHEBI:30616"/>
        <dbReference type="ChEBI" id="CHEBI:43474"/>
        <dbReference type="ChEBI" id="CHEBI:456216"/>
        <dbReference type="EC" id="3.6.4.13"/>
    </reaction>
</comment>
<dbReference type="Gene3D" id="1.20.58.1080">
    <property type="match status" value="1"/>
</dbReference>
<evidence type="ECO:0000313" key="16">
    <source>
        <dbReference type="Proteomes" id="UP001212152"/>
    </source>
</evidence>
<dbReference type="FunFam" id="1.20.272.40:FF:000002">
    <property type="entry name" value="ATP-dependent RNA helicase SUV3, mitochondrial"/>
    <property type="match status" value="1"/>
</dbReference>
<name>A0AAD5XR62_9FUNG</name>
<dbReference type="AlphaFoldDB" id="A0AAD5XR62"/>
<dbReference type="InterPro" id="IPR050699">
    <property type="entry name" value="RNA-DNA_Helicase"/>
</dbReference>
<organism evidence="15 16">
    <name type="scientific">Geranomyces variabilis</name>
    <dbReference type="NCBI Taxonomy" id="109894"/>
    <lineage>
        <taxon>Eukaryota</taxon>
        <taxon>Fungi</taxon>
        <taxon>Fungi incertae sedis</taxon>
        <taxon>Chytridiomycota</taxon>
        <taxon>Chytridiomycota incertae sedis</taxon>
        <taxon>Chytridiomycetes</taxon>
        <taxon>Spizellomycetales</taxon>
        <taxon>Powellomycetaceae</taxon>
        <taxon>Geranomyces</taxon>
    </lineage>
</organism>
<comment type="caution">
    <text evidence="15">The sequence shown here is derived from an EMBL/GenBank/DDBJ whole genome shotgun (WGS) entry which is preliminary data.</text>
</comment>
<dbReference type="Proteomes" id="UP001212152">
    <property type="component" value="Unassembled WGS sequence"/>
</dbReference>
<dbReference type="Pfam" id="PF00271">
    <property type="entry name" value="Helicase_C"/>
    <property type="match status" value="1"/>
</dbReference>
<dbReference type="GO" id="GO:0016787">
    <property type="term" value="F:hydrolase activity"/>
    <property type="evidence" value="ECO:0007669"/>
    <property type="project" value="UniProtKB-KW"/>
</dbReference>
<dbReference type="CDD" id="cd18805">
    <property type="entry name" value="SF2_C_suv3"/>
    <property type="match status" value="1"/>
</dbReference>